<dbReference type="RefSeq" id="WP_094722677.1">
    <property type="nucleotide sequence ID" value="NZ_MWWS01000004.1"/>
</dbReference>
<gene>
    <name evidence="1" type="ORF">BOCO_0676</name>
</gene>
<name>A0A261ETH3_9BIFI</name>
<dbReference type="GO" id="GO:0016740">
    <property type="term" value="F:transferase activity"/>
    <property type="evidence" value="ECO:0007669"/>
    <property type="project" value="UniProtKB-KW"/>
</dbReference>
<evidence type="ECO:0000313" key="2">
    <source>
        <dbReference type="Proteomes" id="UP000216004"/>
    </source>
</evidence>
<comment type="caution">
    <text evidence="1">The sequence shown here is derived from an EMBL/GenBank/DDBJ whole genome shotgun (WGS) entry which is preliminary data.</text>
</comment>
<sequence length="199" mass="22540">MQYSNPGQRWLRHATVEDIPAIEKVFAHARQVMAEGGNPRQWGTKYPYPEMIAADVRNGNTYLLVDNAGETPDATNGTFEAPELEEVRGDHERIIGLFSLFDGEDPAYGDINGAWLDNDPYMTIHRVASSGLGKRAASDIISWCMRHYHNVRIDTGPNNFAMQHILETHHFIRCGTIGVLDNQNPDMDESRLAYHRHDH</sequence>
<dbReference type="EMBL" id="MWWS01000004">
    <property type="protein sequence ID" value="OZG50159.1"/>
    <property type="molecule type" value="Genomic_DNA"/>
</dbReference>
<organism evidence="1 2">
    <name type="scientific">Bombiscardovia coagulans</name>
    <dbReference type="NCBI Taxonomy" id="686666"/>
    <lineage>
        <taxon>Bacteria</taxon>
        <taxon>Bacillati</taxon>
        <taxon>Actinomycetota</taxon>
        <taxon>Actinomycetes</taxon>
        <taxon>Bifidobacteriales</taxon>
        <taxon>Bifidobacteriaceae</taxon>
        <taxon>Bombiscardovia</taxon>
    </lineage>
</organism>
<keyword evidence="1" id="KW-0808">Transferase</keyword>
<dbReference type="Proteomes" id="UP000216004">
    <property type="component" value="Unassembled WGS sequence"/>
</dbReference>
<dbReference type="Gene3D" id="3.40.630.30">
    <property type="match status" value="1"/>
</dbReference>
<dbReference type="OrthoDB" id="9796381at2"/>
<dbReference type="InterPro" id="IPR016181">
    <property type="entry name" value="Acyl_CoA_acyltransferase"/>
</dbReference>
<reference evidence="1 2" key="1">
    <citation type="journal article" date="2017" name="BMC Genomics">
        <title>Comparative genomic and phylogenomic analyses of the Bifidobacteriaceae family.</title>
        <authorList>
            <person name="Lugli G.A."/>
            <person name="Milani C."/>
            <person name="Turroni F."/>
            <person name="Duranti S."/>
            <person name="Mancabelli L."/>
            <person name="Mangifesta M."/>
            <person name="Ferrario C."/>
            <person name="Modesto M."/>
            <person name="Mattarelli P."/>
            <person name="Jiri K."/>
            <person name="van Sinderen D."/>
            <person name="Ventura M."/>
        </authorList>
    </citation>
    <scope>NUCLEOTIDE SEQUENCE [LARGE SCALE GENOMIC DNA]</scope>
    <source>
        <strain evidence="1 2">DSM 22924</strain>
    </source>
</reference>
<keyword evidence="2" id="KW-1185">Reference proteome</keyword>
<accession>A0A261ETH3</accession>
<dbReference type="AlphaFoldDB" id="A0A261ETH3"/>
<evidence type="ECO:0000313" key="1">
    <source>
        <dbReference type="EMBL" id="OZG50159.1"/>
    </source>
</evidence>
<protein>
    <submittedName>
        <fullName evidence="1">Acetyltransferase</fullName>
    </submittedName>
</protein>
<dbReference type="SUPFAM" id="SSF55729">
    <property type="entry name" value="Acyl-CoA N-acyltransferases (Nat)"/>
    <property type="match status" value="1"/>
</dbReference>
<proteinExistence type="predicted"/>